<dbReference type="Pfam" id="PF12796">
    <property type="entry name" value="Ank_2"/>
    <property type="match status" value="1"/>
</dbReference>
<evidence type="ECO:0000256" key="2">
    <source>
        <dbReference type="ARBA" id="ARBA00023043"/>
    </source>
</evidence>
<dbReference type="Pfam" id="PF26128">
    <property type="entry name" value="Gad2"/>
    <property type="match status" value="1"/>
</dbReference>
<sequence length="1877" mass="213818">MELPTLPCSLDRVPVYIEAANTAAKVTEVVQPFKAYEAKLRQIYAQEPNHQAVSQNHLIPVYQGSQLDLSIKARDLSTESQQEQNKYLLSLSAHKRRKHGSNATTSTFREFKKNFDIFSESSLVDLKWDNVVAAGSSVVTALLPVDAPHNASKTLAPASDVDLFIYGLNEEQAIDKIKQIEADVRDAILSETTVVRTKNAITIVSEYPTRHIQIVLRLYKSVSEILTGFDVDCACVAYDGKQVWAAPRALAAFATQTNSIDLTRRSPSYENRLSKYARRGFEVYWPQLDRSRVDPTIYERAFNRVLGLARLLVLEKLPHPQDRDEYLAKRRAERGRPEMPWNARFRHQLPGNVKDTQPDDVAEWNEEDDISSYHTFTLPYGPRYTPKKIERLLFKQDLLKNAEWNKPKDRETNLHRHPAFFGRVEDVIGDCCGYCPRPVTDEDLAAWEEESKVFVSGNISFLKDDPGRQAIGSFRPLTDDDWTEMAYLGNTTRLCQAIVDKDLEGVVDWFSGEEADVDRRDHTGRTPLQLAVVCSTPEIVQCLIDRGARIVARLYNGCTALHLAAWRGSPEMVKALLDKSAENEAEAEAKEEQRKQARREEAGRTKIVNEDVEMTQEDEIHGDDDDDSDDEDLMDEDSDVASEDRMTDSFVKIEDTKERDANEENVDDPDVYDIDVVAWDSPCSALHLALIAGHLDVIKLLIDTYGADAMLPVKLMTDHTPRVPRAAILTLLLPLDLSLQKATETVKTLLGRGASPVQADMNQFTSLHYIVDQAKTEILKAFREASPEATTKAINHMIVSPTWREAPVETPLLAAIRSGSPEVVKEVLSMGAKPVIELEDFVKAYKASKNARDRDPDELRALYLKSVNQPITQASRRACMIEIVPQLLKRGADVNTLTAESWGIIQDPDGYHYNQEGKSLLDLIRDRRIKLEDYANEKPKEDKTPLKQPEPLKSDEHYLSGLKLGSYQHFSAVKDLERAKYVQAGRAKKFQHDFDAQKEVVTEPGHKEKQEAAAELARKFQAVENRLLEEGALTFYEMYPKLKKEENQGHSTSDRKENLYDYDELAYKTTFKFHGTDITPVKQPRYIQLFEAAFAGDIEKVKALCLSSDDSARALQITVFDDNGFDPFNIAVLKGHHELAGIVLDIAAAQYENKKETKRMQYSLQPYGSDDERDSDTASSVVDDDEQPKFYVRLVDDNFTVDDVAALSKDVKSNVRPQHLLQRIFELWRVMDMGRDQALQQCRVDRPFNPDAYVVYRDKKKPWYQFDQCARDESHRTRFSLWTYAVVSNNVQLLKFLLESEVKYSMEEPDELLKSLDNRRSEMRHAMNLGHREIVDTLISYRGTLLPLHHLAERSGIVVEEAPKYYQGLSVYGQKRKDWARQDRYADTIDKSETGSPLLDALLEGNLDMVDYFLSDTPARRYEEFCSRFSKDQRIRALAEDKGGVPAALRSWMSTRANLALHVAVMSWPAGANSRLRYLLKKVPTEYLETRNAQGETPVHLALKLGNLPAFEVLLAAGANQRTKDEKGRNLLHTIYGDAYCNHVSIFKKKVSVLDQNLIPDMVLEKCSGTEPGALTPLALFLRQNVYNHKSEQELLDLMLQLSMCKDLTVMDGAGDYPLHVEVRSDNSTRSKYLARKRPDLLFRENATGMTPVEVAETTYFRSRVDHAPSIQIEPTLSHYYSRVRDHSIVDKPSRDFIVQDDTPSERSTEMEGDDDLPLSHPIYRDLVSIARQYPQTRQLVSVLDANEVARRLAGQQRRMNAENRRREARGLKSRWNRYYSRNPEDESDDGQGSDGTNADQTSPWFETAKIRIYRLPFMHHAEDTSEAVETELKKWRDFAEGRIDVIKCCELADSHNKYERRDHKKMTSEIGEVGTV</sequence>
<dbReference type="EMBL" id="JAVRRG010000089">
    <property type="protein sequence ID" value="KAK5087465.1"/>
    <property type="molecule type" value="Genomic_DNA"/>
</dbReference>
<name>A0ABR0K6T6_9EURO</name>
<evidence type="ECO:0000256" key="3">
    <source>
        <dbReference type="PROSITE-ProRule" id="PRU00023"/>
    </source>
</evidence>
<feature type="repeat" description="ANK" evidence="3">
    <location>
        <begin position="556"/>
        <end position="588"/>
    </location>
</feature>
<dbReference type="InterPro" id="IPR002110">
    <property type="entry name" value="Ankyrin_rpt"/>
</dbReference>
<dbReference type="PANTHER" id="PTHR24198">
    <property type="entry name" value="ANKYRIN REPEAT AND PROTEIN KINASE DOMAIN-CONTAINING PROTEIN"/>
    <property type="match status" value="1"/>
</dbReference>
<dbReference type="PROSITE" id="PS50297">
    <property type="entry name" value="ANK_REP_REGION"/>
    <property type="match status" value="3"/>
</dbReference>
<dbReference type="PROSITE" id="PS50088">
    <property type="entry name" value="ANK_REPEAT"/>
    <property type="match status" value="3"/>
</dbReference>
<dbReference type="PRINTS" id="PR01415">
    <property type="entry name" value="ANKYRIN"/>
</dbReference>
<gene>
    <name evidence="5" type="ORF">LTR24_006656</name>
</gene>
<dbReference type="PANTHER" id="PTHR24198:SF165">
    <property type="entry name" value="ANKYRIN REPEAT-CONTAINING PROTEIN-RELATED"/>
    <property type="match status" value="1"/>
</dbReference>
<evidence type="ECO:0000313" key="6">
    <source>
        <dbReference type="Proteomes" id="UP001345013"/>
    </source>
</evidence>
<dbReference type="InterPro" id="IPR036770">
    <property type="entry name" value="Ankyrin_rpt-contain_sf"/>
</dbReference>
<comment type="caution">
    <text evidence="5">The sequence shown here is derived from an EMBL/GenBank/DDBJ whole genome shotgun (WGS) entry which is preliminary data.</text>
</comment>
<keyword evidence="2 3" id="KW-0040">ANK repeat</keyword>
<feature type="compositionally biased region" description="Acidic residues" evidence="4">
    <location>
        <begin position="610"/>
        <end position="641"/>
    </location>
</feature>
<feature type="compositionally biased region" description="Basic and acidic residues" evidence="4">
    <location>
        <begin position="584"/>
        <end position="609"/>
    </location>
</feature>
<feature type="compositionally biased region" description="Basic and acidic residues" evidence="4">
    <location>
        <begin position="642"/>
        <end position="662"/>
    </location>
</feature>
<dbReference type="Proteomes" id="UP001345013">
    <property type="component" value="Unassembled WGS sequence"/>
</dbReference>
<feature type="region of interest" description="Disordered" evidence="4">
    <location>
        <begin position="1699"/>
        <end position="1718"/>
    </location>
</feature>
<dbReference type="SMART" id="SM00248">
    <property type="entry name" value="ANK"/>
    <property type="match status" value="13"/>
</dbReference>
<accession>A0ABR0K6T6</accession>
<feature type="region of interest" description="Disordered" evidence="4">
    <location>
        <begin position="584"/>
        <end position="666"/>
    </location>
</feature>
<dbReference type="SUPFAM" id="SSF48403">
    <property type="entry name" value="Ankyrin repeat"/>
    <property type="match status" value="3"/>
</dbReference>
<evidence type="ECO:0000256" key="4">
    <source>
        <dbReference type="SAM" id="MobiDB-lite"/>
    </source>
</evidence>
<organism evidence="5 6">
    <name type="scientific">Lithohypha guttulata</name>
    <dbReference type="NCBI Taxonomy" id="1690604"/>
    <lineage>
        <taxon>Eukaryota</taxon>
        <taxon>Fungi</taxon>
        <taxon>Dikarya</taxon>
        <taxon>Ascomycota</taxon>
        <taxon>Pezizomycotina</taxon>
        <taxon>Eurotiomycetes</taxon>
        <taxon>Chaetothyriomycetidae</taxon>
        <taxon>Chaetothyriales</taxon>
        <taxon>Trichomeriaceae</taxon>
        <taxon>Lithohypha</taxon>
    </lineage>
</organism>
<evidence type="ECO:0008006" key="7">
    <source>
        <dbReference type="Google" id="ProtNLM"/>
    </source>
</evidence>
<dbReference type="Gene3D" id="1.25.40.20">
    <property type="entry name" value="Ankyrin repeat-containing domain"/>
    <property type="match status" value="4"/>
</dbReference>
<keyword evidence="1" id="KW-0677">Repeat</keyword>
<feature type="repeat" description="ANK" evidence="3">
    <location>
        <begin position="523"/>
        <end position="555"/>
    </location>
</feature>
<reference evidence="5 6" key="1">
    <citation type="submission" date="2023-08" db="EMBL/GenBank/DDBJ databases">
        <title>Black Yeasts Isolated from many extreme environments.</title>
        <authorList>
            <person name="Coleine C."/>
            <person name="Stajich J.E."/>
            <person name="Selbmann L."/>
        </authorList>
    </citation>
    <scope>NUCLEOTIDE SEQUENCE [LARGE SCALE GENOMIC DNA]</scope>
    <source>
        <strain evidence="5 6">CCFEE 5885</strain>
    </source>
</reference>
<feature type="repeat" description="ANK" evidence="3">
    <location>
        <begin position="1494"/>
        <end position="1526"/>
    </location>
</feature>
<protein>
    <recommendedName>
        <fullName evidence="7">Ankyrin repeat protein</fullName>
    </recommendedName>
</protein>
<evidence type="ECO:0000256" key="1">
    <source>
        <dbReference type="ARBA" id="ARBA00022737"/>
    </source>
</evidence>
<feature type="region of interest" description="Disordered" evidence="4">
    <location>
        <begin position="1775"/>
        <end position="1802"/>
    </location>
</feature>
<dbReference type="Pfam" id="PF00023">
    <property type="entry name" value="Ank"/>
    <property type="match status" value="1"/>
</dbReference>
<evidence type="ECO:0000313" key="5">
    <source>
        <dbReference type="EMBL" id="KAK5087465.1"/>
    </source>
</evidence>
<proteinExistence type="predicted"/>
<keyword evidence="6" id="KW-1185">Reference proteome</keyword>